<keyword evidence="2" id="KW-1185">Reference proteome</keyword>
<protein>
    <submittedName>
        <fullName evidence="1">43102_t:CDS:1</fullName>
    </submittedName>
</protein>
<proteinExistence type="predicted"/>
<accession>A0ABN7VQB4</accession>
<organism evidence="1 2">
    <name type="scientific">Gigaspora margarita</name>
    <dbReference type="NCBI Taxonomy" id="4874"/>
    <lineage>
        <taxon>Eukaryota</taxon>
        <taxon>Fungi</taxon>
        <taxon>Fungi incertae sedis</taxon>
        <taxon>Mucoromycota</taxon>
        <taxon>Glomeromycotina</taxon>
        <taxon>Glomeromycetes</taxon>
        <taxon>Diversisporales</taxon>
        <taxon>Gigasporaceae</taxon>
        <taxon>Gigaspora</taxon>
    </lineage>
</organism>
<evidence type="ECO:0000313" key="2">
    <source>
        <dbReference type="Proteomes" id="UP000789901"/>
    </source>
</evidence>
<dbReference type="Proteomes" id="UP000789901">
    <property type="component" value="Unassembled WGS sequence"/>
</dbReference>
<evidence type="ECO:0000313" key="1">
    <source>
        <dbReference type="EMBL" id="CAG8789061.1"/>
    </source>
</evidence>
<comment type="caution">
    <text evidence="1">The sequence shown here is derived from an EMBL/GenBank/DDBJ whole genome shotgun (WGS) entry which is preliminary data.</text>
</comment>
<feature type="non-terminal residue" evidence="1">
    <location>
        <position position="1"/>
    </location>
</feature>
<gene>
    <name evidence="1" type="ORF">GMARGA_LOCUS20929</name>
</gene>
<name>A0ABN7VQB4_GIGMA</name>
<reference evidence="1 2" key="1">
    <citation type="submission" date="2021-06" db="EMBL/GenBank/DDBJ databases">
        <authorList>
            <person name="Kallberg Y."/>
            <person name="Tangrot J."/>
            <person name="Rosling A."/>
        </authorList>
    </citation>
    <scope>NUCLEOTIDE SEQUENCE [LARGE SCALE GENOMIC DNA]</scope>
    <source>
        <strain evidence="1 2">120-4 pot B 10/14</strain>
    </source>
</reference>
<sequence length="159" mass="18547">KNDRLIEPNQVFFVSESNTLIEPNKELICINNSDDANTNETTLNVNDTFKDWNELDTIDKTIVRRYVYKCWKAGVHNSKKMEDIVLYRNSITVKTNCSWQASFNFGKRTTVIHLTKIIDDHNHQCDQTTIELAPKNLRFSQAILNKIKHYTTNRHFNAG</sequence>
<dbReference type="EMBL" id="CAJVQB010018856">
    <property type="protein sequence ID" value="CAG8789061.1"/>
    <property type="molecule type" value="Genomic_DNA"/>
</dbReference>